<accession>A0ABN6H6Z1</accession>
<sequence length="323" mass="36692">MNVSHLCLAGALFASPLFAQDSHFDGWKWKEKDTDHFFIRVEGTSYDPASRYAEKVWDVVVEVLPGLEKDFSDNLFRTPDGAKGADEAPYRHCIYLVGDGAEFNELVQIDAGRNGWDDNTVRLTKRTGNYSDPRNRYGVFCKGDPNQSAGGDRDITPVFVHSTGSTLLRARSTSNKLPFWMTAGFGYYVEHQLFELCRVYYLDFEAYYEQQNAEIQQGETLGPNESWAKVLRKLCKDGKRESLDDVCTAQILTLSPNESGYIFALTCFLVRDDAARGKYQELVKKARDGTTITKAVLLETYGYANDAALEAEWYEWLESRDFK</sequence>
<evidence type="ECO:0000313" key="2">
    <source>
        <dbReference type="EMBL" id="BCX48389.1"/>
    </source>
</evidence>
<evidence type="ECO:0000256" key="1">
    <source>
        <dbReference type="SAM" id="SignalP"/>
    </source>
</evidence>
<dbReference type="Proteomes" id="UP001374893">
    <property type="component" value="Chromosome"/>
</dbReference>
<feature type="chain" id="PRO_5046335402" evidence="1">
    <location>
        <begin position="20"/>
        <end position="323"/>
    </location>
</feature>
<protein>
    <submittedName>
        <fullName evidence="2">Uncharacterized protein</fullName>
    </submittedName>
</protein>
<keyword evidence="3" id="KW-1185">Reference proteome</keyword>
<dbReference type="RefSeq" id="WP_338684572.1">
    <property type="nucleotide sequence ID" value="NZ_AP024702.1"/>
</dbReference>
<gene>
    <name evidence="2" type="ORF">HAHE_22970</name>
</gene>
<name>A0ABN6H6Z1_9BACT</name>
<organism evidence="2 3">
    <name type="scientific">Haloferula helveola</name>
    <dbReference type="NCBI Taxonomy" id="490095"/>
    <lineage>
        <taxon>Bacteria</taxon>
        <taxon>Pseudomonadati</taxon>
        <taxon>Verrucomicrobiota</taxon>
        <taxon>Verrucomicrobiia</taxon>
        <taxon>Verrucomicrobiales</taxon>
        <taxon>Verrucomicrobiaceae</taxon>
        <taxon>Haloferula</taxon>
    </lineage>
</organism>
<evidence type="ECO:0000313" key="3">
    <source>
        <dbReference type="Proteomes" id="UP001374893"/>
    </source>
</evidence>
<proteinExistence type="predicted"/>
<feature type="signal peptide" evidence="1">
    <location>
        <begin position="1"/>
        <end position="19"/>
    </location>
</feature>
<dbReference type="EMBL" id="AP024702">
    <property type="protein sequence ID" value="BCX48389.1"/>
    <property type="molecule type" value="Genomic_DNA"/>
</dbReference>
<reference evidence="2 3" key="1">
    <citation type="submission" date="2021-06" db="EMBL/GenBank/DDBJ databases">
        <title>Complete genome of Haloferula helveola possessing various polysaccharide degrading enzymes.</title>
        <authorList>
            <person name="Takami H."/>
            <person name="Huang C."/>
            <person name="Hamasaki K."/>
        </authorList>
    </citation>
    <scope>NUCLEOTIDE SEQUENCE [LARGE SCALE GENOMIC DNA]</scope>
    <source>
        <strain evidence="2 3">CN-1</strain>
    </source>
</reference>
<keyword evidence="1" id="KW-0732">Signal</keyword>